<dbReference type="RefSeq" id="WP_068555185.1">
    <property type="nucleotide sequence ID" value="NZ_LOEE01000021.1"/>
</dbReference>
<proteinExistence type="predicted"/>
<dbReference type="Gene3D" id="3.90.550.10">
    <property type="entry name" value="Spore Coat Polysaccharide Biosynthesis Protein SpsA, Chain A"/>
    <property type="match status" value="1"/>
</dbReference>
<dbReference type="AlphaFoldDB" id="A0A140L8E3"/>
<evidence type="ECO:0000313" key="3">
    <source>
        <dbReference type="Proteomes" id="UP000070456"/>
    </source>
</evidence>
<dbReference type="EMBL" id="LOEE01000021">
    <property type="protein sequence ID" value="KXG76818.1"/>
    <property type="molecule type" value="Genomic_DNA"/>
</dbReference>
<dbReference type="InterPro" id="IPR050256">
    <property type="entry name" value="Glycosyltransferase_2"/>
</dbReference>
<sequence>MSEWITVILPAKNEEDRIGDTIQSIQASKYVNKIIVVDDGSTDETAQIAAKAGADVYRLLKNYGKGYAVNYGISKSIHQSKIIVLLDADLGNTALEVDKLIVPVLNNEADVTIAKFPPAKRKGGFGLVKGLAKYGVKFYTGHTIHGALSGQRAFKSEVLLHLGNLPADYGIEIGMTIDILRKGYRIQEIEVNMTHRETGRDLKGFIHRGKQFYQILKVLLKKSREGMKS</sequence>
<dbReference type="PATRIC" id="fig|520762.4.peg.906"/>
<protein>
    <submittedName>
        <fullName evidence="2">4,4'-diaponeurosporenoate glycosyltransferase</fullName>
        <ecNumber evidence="2">2.4.1.-</ecNumber>
    </submittedName>
</protein>
<dbReference type="PANTHER" id="PTHR48090">
    <property type="entry name" value="UNDECAPRENYL-PHOSPHATE 4-DEOXY-4-FORMAMIDO-L-ARABINOSE TRANSFERASE-RELATED"/>
    <property type="match status" value="1"/>
</dbReference>
<dbReference type="PANTHER" id="PTHR48090:SF7">
    <property type="entry name" value="RFBJ PROTEIN"/>
    <property type="match status" value="1"/>
</dbReference>
<feature type="domain" description="Glycosyltransferase 2-like" evidence="1">
    <location>
        <begin position="6"/>
        <end position="157"/>
    </location>
</feature>
<dbReference type="InterPro" id="IPR029044">
    <property type="entry name" value="Nucleotide-diphossugar_trans"/>
</dbReference>
<keyword evidence="3" id="KW-1185">Reference proteome</keyword>
<keyword evidence="2" id="KW-0808">Transferase</keyword>
<dbReference type="OrthoDB" id="9810303at2"/>
<accession>A0A140L8E3</accession>
<dbReference type="Pfam" id="PF00535">
    <property type="entry name" value="Glycos_transf_2"/>
    <property type="match status" value="1"/>
</dbReference>
<comment type="caution">
    <text evidence="2">The sequence shown here is derived from an EMBL/GenBank/DDBJ whole genome shotgun (WGS) entry which is preliminary data.</text>
</comment>
<dbReference type="STRING" id="520762.AN619_08100"/>
<organism evidence="2 3">
    <name type="scientific">Thermotalea metallivorans</name>
    <dbReference type="NCBI Taxonomy" id="520762"/>
    <lineage>
        <taxon>Bacteria</taxon>
        <taxon>Bacillati</taxon>
        <taxon>Bacillota</taxon>
        <taxon>Clostridia</taxon>
        <taxon>Peptostreptococcales</taxon>
        <taxon>Thermotaleaceae</taxon>
        <taxon>Thermotalea</taxon>
    </lineage>
</organism>
<keyword evidence="2" id="KW-0328">Glycosyltransferase</keyword>
<dbReference type="Proteomes" id="UP000070456">
    <property type="component" value="Unassembled WGS sequence"/>
</dbReference>
<name>A0A140L8E3_9FIRM</name>
<gene>
    <name evidence="2" type="primary">crtQ</name>
    <name evidence="2" type="ORF">AN619_08100</name>
</gene>
<reference evidence="2 3" key="1">
    <citation type="submission" date="2015-12" db="EMBL/GenBank/DDBJ databases">
        <title>Draft genome sequence of the thermoanaerobe Thermotalea metallivorans, an isolate from the runoff channel of the Great Artesian Basin, Australia.</title>
        <authorList>
            <person name="Patel B.K."/>
        </authorList>
    </citation>
    <scope>NUCLEOTIDE SEQUENCE [LARGE SCALE GENOMIC DNA]</scope>
    <source>
        <strain evidence="2 3">B2-1</strain>
    </source>
</reference>
<dbReference type="CDD" id="cd04179">
    <property type="entry name" value="DPM_DPG-synthase_like"/>
    <property type="match status" value="1"/>
</dbReference>
<dbReference type="InterPro" id="IPR001173">
    <property type="entry name" value="Glyco_trans_2-like"/>
</dbReference>
<evidence type="ECO:0000313" key="2">
    <source>
        <dbReference type="EMBL" id="KXG76818.1"/>
    </source>
</evidence>
<dbReference type="SUPFAM" id="SSF53448">
    <property type="entry name" value="Nucleotide-diphospho-sugar transferases"/>
    <property type="match status" value="1"/>
</dbReference>
<evidence type="ECO:0000259" key="1">
    <source>
        <dbReference type="Pfam" id="PF00535"/>
    </source>
</evidence>
<dbReference type="EC" id="2.4.1.-" evidence="2"/>
<dbReference type="GO" id="GO:0016757">
    <property type="term" value="F:glycosyltransferase activity"/>
    <property type="evidence" value="ECO:0007669"/>
    <property type="project" value="UniProtKB-KW"/>
</dbReference>